<comment type="caution">
    <text evidence="1">The sequence shown here is derived from an EMBL/GenBank/DDBJ whole genome shotgun (WGS) entry which is preliminary data.</text>
</comment>
<organism evidence="1 2">
    <name type="scientific">Flavobacterium qiangtangense</name>
    <dbReference type="NCBI Taxonomy" id="1442595"/>
    <lineage>
        <taxon>Bacteria</taxon>
        <taxon>Pseudomonadati</taxon>
        <taxon>Bacteroidota</taxon>
        <taxon>Flavobacteriia</taxon>
        <taxon>Flavobacteriales</taxon>
        <taxon>Flavobacteriaceae</taxon>
        <taxon>Flavobacterium</taxon>
    </lineage>
</organism>
<evidence type="ECO:0000313" key="2">
    <source>
        <dbReference type="Proteomes" id="UP001596287"/>
    </source>
</evidence>
<gene>
    <name evidence="1" type="ORF">ACFPVY_12035</name>
</gene>
<dbReference type="Proteomes" id="UP001596287">
    <property type="component" value="Unassembled WGS sequence"/>
</dbReference>
<proteinExistence type="predicted"/>
<sequence>MKRIAQNRIVKGIVPALLMIFVFNSCFPVKSNPEIADYHILNSVDSKELKKNKPAIFMFENKRMQRSFQTFLGYKLNQKNENRDFKVKIQSQDFVISVLDQIEVEKFITLEDFVLKRPGRNIVKDGEQKNYVAITVTDKIGNDCLKNNSIYQNLVLNYLKELKLEYSTP</sequence>
<evidence type="ECO:0000313" key="1">
    <source>
        <dbReference type="EMBL" id="MFC6097375.1"/>
    </source>
</evidence>
<name>A0ABW1PP04_9FLAO</name>
<reference evidence="2" key="1">
    <citation type="journal article" date="2019" name="Int. J. Syst. Evol. Microbiol.">
        <title>The Global Catalogue of Microorganisms (GCM) 10K type strain sequencing project: providing services to taxonomists for standard genome sequencing and annotation.</title>
        <authorList>
            <consortium name="The Broad Institute Genomics Platform"/>
            <consortium name="The Broad Institute Genome Sequencing Center for Infectious Disease"/>
            <person name="Wu L."/>
            <person name="Ma J."/>
        </authorList>
    </citation>
    <scope>NUCLEOTIDE SEQUENCE [LARGE SCALE GENOMIC DNA]</scope>
    <source>
        <strain evidence="2">CCUG 49679</strain>
    </source>
</reference>
<dbReference type="RefSeq" id="WP_379792331.1">
    <property type="nucleotide sequence ID" value="NZ_JBHSQB010000009.1"/>
</dbReference>
<protein>
    <recommendedName>
        <fullName evidence="3">Lipoprotein</fullName>
    </recommendedName>
</protein>
<evidence type="ECO:0008006" key="3">
    <source>
        <dbReference type="Google" id="ProtNLM"/>
    </source>
</evidence>
<dbReference type="EMBL" id="JBHSQB010000009">
    <property type="protein sequence ID" value="MFC6097375.1"/>
    <property type="molecule type" value="Genomic_DNA"/>
</dbReference>
<keyword evidence="2" id="KW-1185">Reference proteome</keyword>
<accession>A0ABW1PP04</accession>